<organism evidence="4 5">
    <name type="scientific">Friedmanniomyces endolithicus</name>
    <dbReference type="NCBI Taxonomy" id="329885"/>
    <lineage>
        <taxon>Eukaryota</taxon>
        <taxon>Fungi</taxon>
        <taxon>Dikarya</taxon>
        <taxon>Ascomycota</taxon>
        <taxon>Pezizomycotina</taxon>
        <taxon>Dothideomycetes</taxon>
        <taxon>Dothideomycetidae</taxon>
        <taxon>Mycosphaerellales</taxon>
        <taxon>Teratosphaeriaceae</taxon>
        <taxon>Friedmanniomyces</taxon>
    </lineage>
</organism>
<feature type="compositionally biased region" description="Basic and acidic residues" evidence="2">
    <location>
        <begin position="135"/>
        <end position="156"/>
    </location>
</feature>
<dbReference type="GO" id="GO:0051082">
    <property type="term" value="F:unfolded protein binding"/>
    <property type="evidence" value="ECO:0007669"/>
    <property type="project" value="TreeGrafter"/>
</dbReference>
<reference evidence="3" key="2">
    <citation type="submission" date="2021-12" db="EMBL/GenBank/DDBJ databases">
        <title>Black yeast isolated from Biological Soil Crust.</title>
        <authorList>
            <person name="Kurbessoian T."/>
        </authorList>
    </citation>
    <scope>NUCLEOTIDE SEQUENCE</scope>
    <source>
        <strain evidence="3">CCFEE 5208</strain>
    </source>
</reference>
<dbReference type="PANTHER" id="PTHR31996:SF2">
    <property type="entry name" value="COILED-COIL DOMAIN-CONTAINING PROTEIN 115"/>
    <property type="match status" value="1"/>
</dbReference>
<reference evidence="4 5" key="1">
    <citation type="submission" date="2017-03" db="EMBL/GenBank/DDBJ databases">
        <title>Genomes of endolithic fungi from Antarctica.</title>
        <authorList>
            <person name="Coleine C."/>
            <person name="Masonjones S."/>
            <person name="Stajich J.E."/>
        </authorList>
    </citation>
    <scope>NUCLEOTIDE SEQUENCE [LARGE SCALE GENOMIC DNA]</scope>
    <source>
        <strain evidence="4 5">CCFEE 5311</strain>
    </source>
</reference>
<evidence type="ECO:0000313" key="3">
    <source>
        <dbReference type="EMBL" id="KAK0313979.1"/>
    </source>
</evidence>
<feature type="region of interest" description="Disordered" evidence="2">
    <location>
        <begin position="117"/>
        <end position="168"/>
    </location>
</feature>
<gene>
    <name evidence="4" type="ORF">B0A54_13313</name>
    <name evidence="3" type="ORF">LTR82_013289</name>
</gene>
<name>A0A4U0UGI9_9PEZI</name>
<dbReference type="EMBL" id="NAJP01000077">
    <property type="protein sequence ID" value="TKA34713.1"/>
    <property type="molecule type" value="Genomic_DNA"/>
</dbReference>
<comment type="caution">
    <text evidence="4">The sequence shown here is derived from an EMBL/GenBank/DDBJ whole genome shotgun (WGS) entry which is preliminary data.</text>
</comment>
<dbReference type="GO" id="GO:0070072">
    <property type="term" value="P:vacuolar proton-transporting V-type ATPase complex assembly"/>
    <property type="evidence" value="ECO:0007669"/>
    <property type="project" value="InterPro"/>
</dbReference>
<evidence type="ECO:0000256" key="1">
    <source>
        <dbReference type="ARBA" id="ARBA00093634"/>
    </source>
</evidence>
<evidence type="ECO:0000313" key="5">
    <source>
        <dbReference type="Proteomes" id="UP000310066"/>
    </source>
</evidence>
<dbReference type="Proteomes" id="UP001168146">
    <property type="component" value="Unassembled WGS sequence"/>
</dbReference>
<sequence>MTERSGRPDDKTGVLDEVERSLDQLDGLWARYLNFLDQYQNAQSDVKKLLAAGYFSLTQANFKSSNRRSYGQDYYDERMKASRRCSIFVKDDGRHSTEFVVLHTGESTQPAIFEDKKGATEPNQQPSPPSTPIAERLKGSPAEHQEDPKTQGDEQSPHTGPTAASQNPLKWFGILVPRELRSAQTSFCSAVDEPITAAANAARGMRETEAEIRKVRKAVKKAEKAGVE</sequence>
<dbReference type="InterPro" id="IPR040357">
    <property type="entry name" value="Vma22/CCDC115"/>
</dbReference>
<dbReference type="PANTHER" id="PTHR31996">
    <property type="entry name" value="COILED-COIL DOMAIN-CONTAINING PROTEIN 115"/>
    <property type="match status" value="1"/>
</dbReference>
<feature type="compositionally biased region" description="Polar residues" evidence="2">
    <location>
        <begin position="157"/>
        <end position="168"/>
    </location>
</feature>
<dbReference type="Proteomes" id="UP000310066">
    <property type="component" value="Unassembled WGS sequence"/>
</dbReference>
<dbReference type="GO" id="GO:1990871">
    <property type="term" value="C:Vma12-Vma22 assembly complex"/>
    <property type="evidence" value="ECO:0007669"/>
    <property type="project" value="TreeGrafter"/>
</dbReference>
<proteinExistence type="predicted"/>
<dbReference type="STRING" id="329885.A0A4U0UGI9"/>
<accession>A0A4U0UGI9</accession>
<dbReference type="OrthoDB" id="408631at2759"/>
<dbReference type="AlphaFoldDB" id="A0A4U0UGI9"/>
<dbReference type="Pfam" id="PF21730">
    <property type="entry name" value="Vma22_CCDC115"/>
    <property type="match status" value="1"/>
</dbReference>
<dbReference type="EMBL" id="JASUXU010000058">
    <property type="protein sequence ID" value="KAK0313979.1"/>
    <property type="molecule type" value="Genomic_DNA"/>
</dbReference>
<protein>
    <recommendedName>
        <fullName evidence="1">Vacuolar ATPase assembly protein VMA22</fullName>
    </recommendedName>
</protein>
<evidence type="ECO:0000256" key="2">
    <source>
        <dbReference type="SAM" id="MobiDB-lite"/>
    </source>
</evidence>
<evidence type="ECO:0000313" key="4">
    <source>
        <dbReference type="EMBL" id="TKA34713.1"/>
    </source>
</evidence>